<proteinExistence type="predicted"/>
<evidence type="ECO:0000313" key="2">
    <source>
        <dbReference type="Proteomes" id="UP000805704"/>
    </source>
</evidence>
<reference evidence="1" key="1">
    <citation type="submission" date="2020-04" db="EMBL/GenBank/DDBJ databases">
        <title>A chromosome-scale assembly and high-density genetic map of the yellow drum (Nibea albiflora) genome.</title>
        <authorList>
            <person name="Xu D."/>
            <person name="Zhang W."/>
            <person name="Chen R."/>
            <person name="Tan P."/>
            <person name="Wang L."/>
            <person name="Song H."/>
            <person name="Tian L."/>
            <person name="Zhu Q."/>
            <person name="Wang B."/>
        </authorList>
    </citation>
    <scope>NUCLEOTIDE SEQUENCE</scope>
    <source>
        <strain evidence="1">ZJHYS-2018</strain>
    </source>
</reference>
<gene>
    <name evidence="1" type="primary">KLK14</name>
    <name evidence="1" type="ORF">GBF38_018777</name>
</gene>
<comment type="caution">
    <text evidence="1">The sequence shown here is derived from an EMBL/GenBank/DDBJ whole genome shotgun (WGS) entry which is preliminary data.</text>
</comment>
<evidence type="ECO:0000313" key="1">
    <source>
        <dbReference type="EMBL" id="KAG8003590.1"/>
    </source>
</evidence>
<sequence>QVREFSEGRSRHPQSDGWWHRNIHCEMVQNQGYNPETLDNDIMLLKGDSGGPLVCNGKAVGIVSFNYNGNCEYPDFPNVYTDISKYLPWINDTLKQKTC</sequence>
<feature type="non-terminal residue" evidence="1">
    <location>
        <position position="1"/>
    </location>
</feature>
<accession>A0ACB7EN17</accession>
<protein>
    <submittedName>
        <fullName evidence="1">Kallikrein-14</fullName>
    </submittedName>
</protein>
<organism evidence="1 2">
    <name type="scientific">Nibea albiflora</name>
    <name type="common">Yellow drum</name>
    <name type="synonym">Corvina albiflora</name>
    <dbReference type="NCBI Taxonomy" id="240163"/>
    <lineage>
        <taxon>Eukaryota</taxon>
        <taxon>Metazoa</taxon>
        <taxon>Chordata</taxon>
        <taxon>Craniata</taxon>
        <taxon>Vertebrata</taxon>
        <taxon>Euteleostomi</taxon>
        <taxon>Actinopterygii</taxon>
        <taxon>Neopterygii</taxon>
        <taxon>Teleostei</taxon>
        <taxon>Neoteleostei</taxon>
        <taxon>Acanthomorphata</taxon>
        <taxon>Eupercaria</taxon>
        <taxon>Sciaenidae</taxon>
        <taxon>Nibea</taxon>
    </lineage>
</organism>
<keyword evidence="2" id="KW-1185">Reference proteome</keyword>
<dbReference type="Proteomes" id="UP000805704">
    <property type="component" value="Chromosome 4"/>
</dbReference>
<name>A0ACB7EN17_NIBAL</name>
<dbReference type="EMBL" id="CM024792">
    <property type="protein sequence ID" value="KAG8003590.1"/>
    <property type="molecule type" value="Genomic_DNA"/>
</dbReference>